<dbReference type="EMBL" id="BSXT01019040">
    <property type="protein sequence ID" value="GMG17613.1"/>
    <property type="molecule type" value="Genomic_DNA"/>
</dbReference>
<sequence length="427" mass="47893">MADESDVPDEHGELVLMNGINGELFLIFDYADYYYQEQGVQQDYAEYYSQQEYEAYYAQHLGQESVSEQNAYQYQYNYDTTAEGHDGNAGQDYSYFASGDELAEVQQVYAADQLTMEHMTGYYYDEQGELVGGVESPTNVFNQEAYWDESNNVYSGDPTEPGTREGTPQDDTDTEALGSTESTPVGLASAEGPGTVAIPGEKSPRKKKKANATVYLIVSCCCLLQKSRKERIQKRQEMLEKEEEERIKAQEVAEATKGGTGALGESTVADGKTPRLSKKKAGFVDRGKAKFQMKMRIVKAIKRTRMSVQIRILPKYQDSLWLPKFVDDLIRGIVRYKIKIFKDPPKKPPKTPLKREDKAEAKGDVAVPAQPENMESNQSTDKPTNSQVKGTPATDSPKKSFLKRAKTEKADRKLDKQDKPESSKSLV</sequence>
<evidence type="ECO:0000313" key="3">
    <source>
        <dbReference type="EMBL" id="GMG17613.1"/>
    </source>
</evidence>
<proteinExistence type="predicted"/>
<comment type="caution">
    <text evidence="3">The sequence shown here is derived from an EMBL/GenBank/DDBJ whole genome shotgun (WGS) entry which is preliminary data.</text>
</comment>
<name>A0A9W6YN49_9STRA</name>
<evidence type="ECO:0000313" key="4">
    <source>
        <dbReference type="Proteomes" id="UP001165121"/>
    </source>
</evidence>
<feature type="compositionally biased region" description="Basic and acidic residues" evidence="2">
    <location>
        <begin position="353"/>
        <end position="363"/>
    </location>
</feature>
<evidence type="ECO:0000256" key="2">
    <source>
        <dbReference type="SAM" id="MobiDB-lite"/>
    </source>
</evidence>
<accession>A0A9W6YN49</accession>
<dbReference type="AlphaFoldDB" id="A0A9W6YN49"/>
<evidence type="ECO:0000256" key="1">
    <source>
        <dbReference type="SAM" id="Coils"/>
    </source>
</evidence>
<protein>
    <submittedName>
        <fullName evidence="3">Unnamed protein product</fullName>
    </submittedName>
</protein>
<feature type="compositionally biased region" description="Basic and acidic residues" evidence="2">
    <location>
        <begin position="405"/>
        <end position="427"/>
    </location>
</feature>
<feature type="region of interest" description="Disordered" evidence="2">
    <location>
        <begin position="342"/>
        <end position="427"/>
    </location>
</feature>
<organism evidence="3 4">
    <name type="scientific">Phytophthora fragariaefolia</name>
    <dbReference type="NCBI Taxonomy" id="1490495"/>
    <lineage>
        <taxon>Eukaryota</taxon>
        <taxon>Sar</taxon>
        <taxon>Stramenopiles</taxon>
        <taxon>Oomycota</taxon>
        <taxon>Peronosporomycetes</taxon>
        <taxon>Peronosporales</taxon>
        <taxon>Peronosporaceae</taxon>
        <taxon>Phytophthora</taxon>
    </lineage>
</organism>
<keyword evidence="1" id="KW-0175">Coiled coil</keyword>
<feature type="compositionally biased region" description="Polar residues" evidence="2">
    <location>
        <begin position="373"/>
        <end position="389"/>
    </location>
</feature>
<reference evidence="3" key="1">
    <citation type="submission" date="2023-04" db="EMBL/GenBank/DDBJ databases">
        <title>Phytophthora fragariaefolia NBRC 109709.</title>
        <authorList>
            <person name="Ichikawa N."/>
            <person name="Sato H."/>
            <person name="Tonouchi N."/>
        </authorList>
    </citation>
    <scope>NUCLEOTIDE SEQUENCE</scope>
    <source>
        <strain evidence="3">NBRC 109709</strain>
    </source>
</reference>
<feature type="region of interest" description="Disordered" evidence="2">
    <location>
        <begin position="150"/>
        <end position="204"/>
    </location>
</feature>
<dbReference type="OrthoDB" id="341259at2759"/>
<dbReference type="Proteomes" id="UP001165121">
    <property type="component" value="Unassembled WGS sequence"/>
</dbReference>
<keyword evidence="4" id="KW-1185">Reference proteome</keyword>
<feature type="coiled-coil region" evidence="1">
    <location>
        <begin position="224"/>
        <end position="252"/>
    </location>
</feature>
<gene>
    <name evidence="3" type="ORF">Pfra01_003025500</name>
</gene>